<evidence type="ECO:0000256" key="1">
    <source>
        <dbReference type="SAM" id="SignalP"/>
    </source>
</evidence>
<evidence type="ECO:0000313" key="3">
    <source>
        <dbReference type="Proteomes" id="UP000268844"/>
    </source>
</evidence>
<keyword evidence="1" id="KW-0732">Signal</keyword>
<evidence type="ECO:0008006" key="4">
    <source>
        <dbReference type="Google" id="ProtNLM"/>
    </source>
</evidence>
<evidence type="ECO:0000313" key="2">
    <source>
        <dbReference type="EMBL" id="VDS02894.1"/>
    </source>
</evidence>
<dbReference type="AlphaFoldDB" id="A0A447I5X2"/>
<keyword evidence="3" id="KW-1185">Reference proteome</keyword>
<dbReference type="Proteomes" id="UP000268844">
    <property type="component" value="Unassembled WGS sequence"/>
</dbReference>
<protein>
    <recommendedName>
        <fullName evidence="4">DUF4919 domain-containing protein</fullName>
    </recommendedName>
</protein>
<reference evidence="2 3" key="1">
    <citation type="submission" date="2018-12" db="EMBL/GenBank/DDBJ databases">
        <authorList>
            <person name="Criscuolo A."/>
        </authorList>
    </citation>
    <scope>NUCLEOTIDE SEQUENCE [LARGE SCALE GENOMIC DNA]</scope>
    <source>
        <strain evidence="2">ACIP1116281</strain>
    </source>
</reference>
<dbReference type="RefSeq" id="WP_126148529.1">
    <property type="nucleotide sequence ID" value="NZ_JBHTMH010000006.1"/>
</dbReference>
<feature type="chain" id="PRO_5019283150" description="DUF4919 domain-containing protein" evidence="1">
    <location>
        <begin position="21"/>
        <end position="204"/>
    </location>
</feature>
<accession>A0A447I5X2</accession>
<gene>
    <name evidence="2" type="ORF">DEVEQU_00013</name>
</gene>
<name>A0A447I5X2_9HYPH</name>
<feature type="signal peptide" evidence="1">
    <location>
        <begin position="1"/>
        <end position="20"/>
    </location>
</feature>
<dbReference type="EMBL" id="UZWD01000004">
    <property type="protein sequence ID" value="VDS02894.1"/>
    <property type="molecule type" value="Genomic_DNA"/>
</dbReference>
<organism evidence="2 3">
    <name type="scientific">Devosia equisanguinis</name>
    <dbReference type="NCBI Taxonomy" id="2490941"/>
    <lineage>
        <taxon>Bacteria</taxon>
        <taxon>Pseudomonadati</taxon>
        <taxon>Pseudomonadota</taxon>
        <taxon>Alphaproteobacteria</taxon>
        <taxon>Hyphomicrobiales</taxon>
        <taxon>Devosiaceae</taxon>
        <taxon>Devosia</taxon>
    </lineage>
</organism>
<sequence length="204" mass="21813">MTMMRAAALTLLLAPGPATAAGSVPWDSFLAQMESYEFITGTADQFARLLGNEDQEGLDALAKEVAQSLNTDHLALIAEGFNVGPLPGEDEAQYFERLSTKVTQLGIFEDASASRVALEGLGACETAGILLRHLILMVADGAAKPKLIEGHLVLDGTGNDWRYAEAFARCQIVGRHVLQPSAVGYSQNACQATRQSYCPDIVDQ</sequence>
<proteinExistence type="predicted"/>